<keyword evidence="4" id="KW-0472">Membrane</keyword>
<dbReference type="AlphaFoldDB" id="A0A673H0R9"/>
<dbReference type="GO" id="GO:0004430">
    <property type="term" value="F:1-phosphatidylinositol 4-kinase activity"/>
    <property type="evidence" value="ECO:0007669"/>
    <property type="project" value="TreeGrafter"/>
</dbReference>
<evidence type="ECO:0000259" key="5">
    <source>
        <dbReference type="PROSITE" id="PS50290"/>
    </source>
</evidence>
<feature type="domain" description="PI3K/PI4K catalytic" evidence="5">
    <location>
        <begin position="1"/>
        <end position="151"/>
    </location>
</feature>
<dbReference type="InterPro" id="IPR036940">
    <property type="entry name" value="PI3/4_kinase_cat_sf"/>
</dbReference>
<proteinExistence type="inferred from homology"/>
<dbReference type="SMART" id="SM00146">
    <property type="entry name" value="PI3Kc"/>
    <property type="match status" value="1"/>
</dbReference>
<evidence type="ECO:0000313" key="7">
    <source>
        <dbReference type="Proteomes" id="UP000472270"/>
    </source>
</evidence>
<dbReference type="GO" id="GO:0046854">
    <property type="term" value="P:phosphatidylinositol phosphate biosynthetic process"/>
    <property type="evidence" value="ECO:0007669"/>
    <property type="project" value="InterPro"/>
</dbReference>
<keyword evidence="4" id="KW-0812">Transmembrane</keyword>
<dbReference type="Ensembl" id="ENSSRHT00000020518.1">
    <property type="protein sequence ID" value="ENSSRHP00000019878.1"/>
    <property type="gene ID" value="ENSSRHG00000010679.1"/>
</dbReference>
<keyword evidence="4" id="KW-1133">Transmembrane helix</keyword>
<dbReference type="Gene3D" id="1.10.1070.11">
    <property type="entry name" value="Phosphatidylinositol 3-/4-kinase, catalytic domain"/>
    <property type="match status" value="1"/>
</dbReference>
<reference evidence="6" key="2">
    <citation type="submission" date="2025-09" db="UniProtKB">
        <authorList>
            <consortium name="Ensembl"/>
        </authorList>
    </citation>
    <scope>IDENTIFICATION</scope>
</reference>
<dbReference type="PANTHER" id="PTHR10048">
    <property type="entry name" value="PHOSPHATIDYLINOSITOL KINASE"/>
    <property type="match status" value="1"/>
</dbReference>
<dbReference type="InterPro" id="IPR000403">
    <property type="entry name" value="PI3/4_kinase_cat_dom"/>
</dbReference>
<sequence length="167" mass="18774">MGTSCWTDRATSSTSVRLLTINLSVLCLSCVFLTCACVSDFGFMFESSPGGNLGWEPDIKLTDEMVMIMGGKMEATPFKWFMEMCVRGYLAVRPYMDAVVALVTLMLDTGLPCFRGQTIKLLKQRFNPGVSEKEAAAFIIKVIQNCFLSSRSKTYDMIQYYQNQIPY</sequence>
<evidence type="ECO:0000256" key="2">
    <source>
        <dbReference type="ARBA" id="ARBA00022679"/>
    </source>
</evidence>
<evidence type="ECO:0000256" key="3">
    <source>
        <dbReference type="ARBA" id="ARBA00022777"/>
    </source>
</evidence>
<evidence type="ECO:0000313" key="6">
    <source>
        <dbReference type="Ensembl" id="ENSSRHP00000019878.1"/>
    </source>
</evidence>
<dbReference type="PANTHER" id="PTHR10048:SF15">
    <property type="entry name" value="PHOSPHATIDYLINOSITOL 4-KINASE ALPHA"/>
    <property type="match status" value="1"/>
</dbReference>
<dbReference type="GO" id="GO:0048015">
    <property type="term" value="P:phosphatidylinositol-mediated signaling"/>
    <property type="evidence" value="ECO:0007669"/>
    <property type="project" value="TreeGrafter"/>
</dbReference>
<dbReference type="InterPro" id="IPR015433">
    <property type="entry name" value="PI3/4_kinase"/>
</dbReference>
<accession>A0A673H0R9</accession>
<dbReference type="PROSITE" id="PS50290">
    <property type="entry name" value="PI3_4_KINASE_3"/>
    <property type="match status" value="1"/>
</dbReference>
<keyword evidence="2" id="KW-0808">Transferase</keyword>
<name>A0A673H0R9_9TELE</name>
<reference evidence="6" key="1">
    <citation type="submission" date="2025-08" db="UniProtKB">
        <authorList>
            <consortium name="Ensembl"/>
        </authorList>
    </citation>
    <scope>IDENTIFICATION</scope>
</reference>
<dbReference type="SUPFAM" id="SSF56112">
    <property type="entry name" value="Protein kinase-like (PK-like)"/>
    <property type="match status" value="1"/>
</dbReference>
<keyword evidence="7" id="KW-1185">Reference proteome</keyword>
<dbReference type="Pfam" id="PF00454">
    <property type="entry name" value="PI3_PI4_kinase"/>
    <property type="match status" value="1"/>
</dbReference>
<dbReference type="Proteomes" id="UP000472270">
    <property type="component" value="Unassembled WGS sequence"/>
</dbReference>
<dbReference type="GO" id="GO:0005737">
    <property type="term" value="C:cytoplasm"/>
    <property type="evidence" value="ECO:0007669"/>
    <property type="project" value="TreeGrafter"/>
</dbReference>
<evidence type="ECO:0000256" key="4">
    <source>
        <dbReference type="SAM" id="Phobius"/>
    </source>
</evidence>
<evidence type="ECO:0000256" key="1">
    <source>
        <dbReference type="ARBA" id="ARBA00006209"/>
    </source>
</evidence>
<organism evidence="6 7">
    <name type="scientific">Sinocyclocheilus rhinocerous</name>
    <dbReference type="NCBI Taxonomy" id="307959"/>
    <lineage>
        <taxon>Eukaryota</taxon>
        <taxon>Metazoa</taxon>
        <taxon>Chordata</taxon>
        <taxon>Craniata</taxon>
        <taxon>Vertebrata</taxon>
        <taxon>Euteleostomi</taxon>
        <taxon>Actinopterygii</taxon>
        <taxon>Neopterygii</taxon>
        <taxon>Teleostei</taxon>
        <taxon>Ostariophysi</taxon>
        <taxon>Cypriniformes</taxon>
        <taxon>Cyprinidae</taxon>
        <taxon>Cyprininae</taxon>
        <taxon>Sinocyclocheilus</taxon>
    </lineage>
</organism>
<keyword evidence="3" id="KW-0418">Kinase</keyword>
<protein>
    <recommendedName>
        <fullName evidence="5">PI3K/PI4K catalytic domain-containing protein</fullName>
    </recommendedName>
</protein>
<feature type="transmembrane region" description="Helical" evidence="4">
    <location>
        <begin position="21"/>
        <end position="45"/>
    </location>
</feature>
<comment type="similarity">
    <text evidence="1">Belongs to the PI3/PI4-kinase family. Type III PI4K subfamily.</text>
</comment>
<dbReference type="InterPro" id="IPR011009">
    <property type="entry name" value="Kinase-like_dom_sf"/>
</dbReference>
<dbReference type="GO" id="GO:0005886">
    <property type="term" value="C:plasma membrane"/>
    <property type="evidence" value="ECO:0007669"/>
    <property type="project" value="TreeGrafter"/>
</dbReference>